<dbReference type="Proteomes" id="UP001219525">
    <property type="component" value="Unassembled WGS sequence"/>
</dbReference>
<protein>
    <submittedName>
        <fullName evidence="2">Uncharacterized protein</fullName>
    </submittedName>
</protein>
<gene>
    <name evidence="2" type="ORF">GGX14DRAFT_611024</name>
</gene>
<sequence>MRSDTLRASHDGRCPHPYPTRAAARRLLSTHKTMLIARRSRRSPPATRTGIGAQRKRPRPAAPTHCAFPPAALHPPCSFPACRGLPTACTLLAFPTGHQPHAHAARCALHAQVVWEPLVVARCTLCAARCTRRPRTTRRARLVQIPPPDAHRPPHAIRCARAHRMCRQASCARRHDRDRCPSGSSLTLRFGHCVHENNMAGAVRWSVRPAMLSTLSTVATAGARDAPVWTLFIAGPKAFACLQHNPRASRLAPHARRPPPTTSWSPLAGRRFGSSPPARRPPSPCPAGSSACLRYPAPAPPRAKLASAWCSLSSSPSATSDASPMLLSAARAHHAMLCARASIGTHSLHAAVSDCRLTSGGSVRDEATTHGF</sequence>
<reference evidence="2" key="1">
    <citation type="submission" date="2023-03" db="EMBL/GenBank/DDBJ databases">
        <title>Massive genome expansion in bonnet fungi (Mycena s.s.) driven by repeated elements and novel gene families across ecological guilds.</title>
        <authorList>
            <consortium name="Lawrence Berkeley National Laboratory"/>
            <person name="Harder C.B."/>
            <person name="Miyauchi S."/>
            <person name="Viragh M."/>
            <person name="Kuo A."/>
            <person name="Thoen E."/>
            <person name="Andreopoulos B."/>
            <person name="Lu D."/>
            <person name="Skrede I."/>
            <person name="Drula E."/>
            <person name="Henrissat B."/>
            <person name="Morin E."/>
            <person name="Kohler A."/>
            <person name="Barry K."/>
            <person name="LaButti K."/>
            <person name="Morin E."/>
            <person name="Salamov A."/>
            <person name="Lipzen A."/>
            <person name="Mereny Z."/>
            <person name="Hegedus B."/>
            <person name="Baldrian P."/>
            <person name="Stursova M."/>
            <person name="Weitz H."/>
            <person name="Taylor A."/>
            <person name="Grigoriev I.V."/>
            <person name="Nagy L.G."/>
            <person name="Martin F."/>
            <person name="Kauserud H."/>
        </authorList>
    </citation>
    <scope>NUCLEOTIDE SEQUENCE</scope>
    <source>
        <strain evidence="2">9144</strain>
    </source>
</reference>
<evidence type="ECO:0000313" key="3">
    <source>
        <dbReference type="Proteomes" id="UP001219525"/>
    </source>
</evidence>
<feature type="region of interest" description="Disordered" evidence="1">
    <location>
        <begin position="39"/>
        <end position="62"/>
    </location>
</feature>
<proteinExistence type="predicted"/>
<evidence type="ECO:0000313" key="2">
    <source>
        <dbReference type="EMBL" id="KAJ7214506.1"/>
    </source>
</evidence>
<organism evidence="2 3">
    <name type="scientific">Mycena pura</name>
    <dbReference type="NCBI Taxonomy" id="153505"/>
    <lineage>
        <taxon>Eukaryota</taxon>
        <taxon>Fungi</taxon>
        <taxon>Dikarya</taxon>
        <taxon>Basidiomycota</taxon>
        <taxon>Agaricomycotina</taxon>
        <taxon>Agaricomycetes</taxon>
        <taxon>Agaricomycetidae</taxon>
        <taxon>Agaricales</taxon>
        <taxon>Marasmiineae</taxon>
        <taxon>Mycenaceae</taxon>
        <taxon>Mycena</taxon>
    </lineage>
</organism>
<name>A0AAD6VML3_9AGAR</name>
<accession>A0AAD6VML3</accession>
<dbReference type="AlphaFoldDB" id="A0AAD6VML3"/>
<comment type="caution">
    <text evidence="2">The sequence shown here is derived from an EMBL/GenBank/DDBJ whole genome shotgun (WGS) entry which is preliminary data.</text>
</comment>
<feature type="region of interest" description="Disordered" evidence="1">
    <location>
        <begin position="250"/>
        <end position="285"/>
    </location>
</feature>
<keyword evidence="3" id="KW-1185">Reference proteome</keyword>
<dbReference type="EMBL" id="JARJCW010000019">
    <property type="protein sequence ID" value="KAJ7214506.1"/>
    <property type="molecule type" value="Genomic_DNA"/>
</dbReference>
<evidence type="ECO:0000256" key="1">
    <source>
        <dbReference type="SAM" id="MobiDB-lite"/>
    </source>
</evidence>